<protein>
    <submittedName>
        <fullName evidence="1">Uncharacterized protein</fullName>
    </submittedName>
</protein>
<dbReference type="RefSeq" id="WP_267982089.1">
    <property type="nucleotide sequence ID" value="NZ_JAPQKF010000011.1"/>
</dbReference>
<evidence type="ECO:0000313" key="1">
    <source>
        <dbReference type="EMBL" id="MDN0015837.1"/>
    </source>
</evidence>
<accession>A0ABT7WT17</accession>
<dbReference type="EMBL" id="JAUDZE010000011">
    <property type="protein sequence ID" value="MDN0015837.1"/>
    <property type="molecule type" value="Genomic_DNA"/>
</dbReference>
<evidence type="ECO:0000313" key="2">
    <source>
        <dbReference type="Proteomes" id="UP001168524"/>
    </source>
</evidence>
<sequence>MSNIPSSILHCILLFLVIVIVTSQKRETRSVKASPEAHLAAMEETKAAEAIAQKKFEDDAAPDINHQISEAAMIKDMADVPTKENMASVTKQKFHEIAKNAKIYYVGVYESAQQSEEQRKIFDQCQKQNEGRSAGDCHTQAYMQHRPDLKKAVTIHVNTKQPIILVLSNYEAVDWIVKGNTDKIRLIYATGYYGSEVHTKLTQGKIYGSFYQDNICSGCLISYLPYWSEYKQPERSIIFDYFGKDISSFQGEYYGKTFHLD</sequence>
<gene>
    <name evidence="1" type="ORF">QTA56_16600</name>
</gene>
<organism evidence="1 2">
    <name type="scientific">Acinetobacter thutiue</name>
    <dbReference type="NCBI Taxonomy" id="2998078"/>
    <lineage>
        <taxon>Bacteria</taxon>
        <taxon>Pseudomonadati</taxon>
        <taxon>Pseudomonadota</taxon>
        <taxon>Gammaproteobacteria</taxon>
        <taxon>Moraxellales</taxon>
        <taxon>Moraxellaceae</taxon>
        <taxon>Acinetobacter</taxon>
    </lineage>
</organism>
<comment type="caution">
    <text evidence="1">The sequence shown here is derived from an EMBL/GenBank/DDBJ whole genome shotgun (WGS) entry which is preliminary data.</text>
</comment>
<dbReference type="Proteomes" id="UP001168524">
    <property type="component" value="Unassembled WGS sequence"/>
</dbReference>
<proteinExistence type="predicted"/>
<reference evidence="1" key="1">
    <citation type="submission" date="2023-06" db="EMBL/GenBank/DDBJ databases">
        <title>Two novel species of Acinetobacter isolated from motorbike repairing workshop in Vietnam.</title>
        <authorList>
            <person name="Le N.T.T."/>
        </authorList>
    </citation>
    <scope>NUCLEOTIDE SEQUENCE</scope>
    <source>
        <strain evidence="1">VNH17</strain>
    </source>
</reference>
<name>A0ABT7WT17_9GAMM</name>
<keyword evidence="2" id="KW-1185">Reference proteome</keyword>